<dbReference type="InterPro" id="IPR036165">
    <property type="entry name" value="YefM-like_sf"/>
</dbReference>
<dbReference type="EMBL" id="CAEZUE010000051">
    <property type="protein sequence ID" value="CAB4590920.1"/>
    <property type="molecule type" value="Genomic_DNA"/>
</dbReference>
<dbReference type="NCBIfam" id="TIGR01552">
    <property type="entry name" value="phd_fam"/>
    <property type="match status" value="1"/>
</dbReference>
<comment type="similarity">
    <text evidence="1">Belongs to the phD/YefM antitoxin family.</text>
</comment>
<sequence length="84" mass="9558">MPKQVNVHDAKTHFSKLIAEVEAGEEIVIARAGKPILKLVKIESELPRIVPGFAKGLIPLWDEDEWEALDKEFNSLFRDKSFDL</sequence>
<evidence type="ECO:0000256" key="1">
    <source>
        <dbReference type="ARBA" id="ARBA00009981"/>
    </source>
</evidence>
<dbReference type="InterPro" id="IPR051416">
    <property type="entry name" value="phD-YefM_TA_antitoxins"/>
</dbReference>
<dbReference type="SUPFAM" id="SSF143120">
    <property type="entry name" value="YefM-like"/>
    <property type="match status" value="1"/>
</dbReference>
<protein>
    <submittedName>
        <fullName evidence="2">Unannotated protein</fullName>
    </submittedName>
</protein>
<reference evidence="2" key="1">
    <citation type="submission" date="2020-05" db="EMBL/GenBank/DDBJ databases">
        <authorList>
            <person name="Chiriac C."/>
            <person name="Salcher M."/>
            <person name="Ghai R."/>
            <person name="Kavagutti S V."/>
        </authorList>
    </citation>
    <scope>NUCLEOTIDE SEQUENCE</scope>
</reference>
<evidence type="ECO:0000313" key="2">
    <source>
        <dbReference type="EMBL" id="CAB4590920.1"/>
    </source>
</evidence>
<dbReference type="InterPro" id="IPR006442">
    <property type="entry name" value="Antitoxin_Phd/YefM"/>
</dbReference>
<dbReference type="Pfam" id="PF02604">
    <property type="entry name" value="PhdYeFM_antitox"/>
    <property type="match status" value="1"/>
</dbReference>
<name>A0A6J6FRE7_9ZZZZ</name>
<gene>
    <name evidence="2" type="ORF">UFOPK1788_00521</name>
</gene>
<organism evidence="2">
    <name type="scientific">freshwater metagenome</name>
    <dbReference type="NCBI Taxonomy" id="449393"/>
    <lineage>
        <taxon>unclassified sequences</taxon>
        <taxon>metagenomes</taxon>
        <taxon>ecological metagenomes</taxon>
    </lineage>
</organism>
<dbReference type="PANTHER" id="PTHR35377:SF4">
    <property type="entry name" value="PREVENT-HOST-DEATH FAMILY PROTEIN"/>
    <property type="match status" value="1"/>
</dbReference>
<dbReference type="Gene3D" id="3.40.1620.10">
    <property type="entry name" value="YefM-like domain"/>
    <property type="match status" value="1"/>
</dbReference>
<accession>A0A6J6FRE7</accession>
<dbReference type="AlphaFoldDB" id="A0A6J6FRE7"/>
<proteinExistence type="inferred from homology"/>
<dbReference type="PANTHER" id="PTHR35377">
    <property type="entry name" value="ANTITOXIN VAPB49-RELATED-RELATED"/>
    <property type="match status" value="1"/>
</dbReference>